<comment type="subcellular location">
    <subcellularLocation>
        <location evidence="1">Membrane</location>
        <topology evidence="1">Multi-pass membrane protein</topology>
    </subcellularLocation>
</comment>
<dbReference type="InterPro" id="IPR018614">
    <property type="entry name" value="KRTCAP2"/>
</dbReference>
<name>A0A3R7P821_PENVA</name>
<dbReference type="OrthoDB" id="1111004at2759"/>
<evidence type="ECO:0000313" key="8">
    <source>
        <dbReference type="Proteomes" id="UP000283509"/>
    </source>
</evidence>
<dbReference type="EMBL" id="QCYY01001430">
    <property type="protein sequence ID" value="ROT78109.1"/>
    <property type="molecule type" value="Genomic_DNA"/>
</dbReference>
<dbReference type="Pfam" id="PF09775">
    <property type="entry name" value="Keratin_assoc"/>
    <property type="match status" value="1"/>
</dbReference>
<evidence type="ECO:0000256" key="1">
    <source>
        <dbReference type="ARBA" id="ARBA00004141"/>
    </source>
</evidence>
<organism evidence="7 8">
    <name type="scientific">Penaeus vannamei</name>
    <name type="common">Whiteleg shrimp</name>
    <name type="synonym">Litopenaeus vannamei</name>
    <dbReference type="NCBI Taxonomy" id="6689"/>
    <lineage>
        <taxon>Eukaryota</taxon>
        <taxon>Metazoa</taxon>
        <taxon>Ecdysozoa</taxon>
        <taxon>Arthropoda</taxon>
        <taxon>Crustacea</taxon>
        <taxon>Multicrustacea</taxon>
        <taxon>Malacostraca</taxon>
        <taxon>Eumalacostraca</taxon>
        <taxon>Eucarida</taxon>
        <taxon>Decapoda</taxon>
        <taxon>Dendrobranchiata</taxon>
        <taxon>Penaeoidea</taxon>
        <taxon>Penaeidae</taxon>
        <taxon>Penaeus</taxon>
    </lineage>
</organism>
<sequence>MGLNFRNSEFRVSTGASFGMAILCSVLVFSGLQMYKNQLGSTRLMTLVAGYVASWLFIFMLTAVNNLENIMFGKGFQARVIPEVTLCLVLACAAAGMVHRVSITVCLLCSIVGLYYINKLSQSTTSAQVSHNANYKKKK</sequence>
<feature type="transmembrane region" description="Helical" evidence="6">
    <location>
        <begin position="44"/>
        <end position="64"/>
    </location>
</feature>
<dbReference type="GO" id="GO:0016020">
    <property type="term" value="C:membrane"/>
    <property type="evidence" value="ECO:0007669"/>
    <property type="project" value="UniProtKB-SubCell"/>
</dbReference>
<dbReference type="AlphaFoldDB" id="A0A3R7P821"/>
<comment type="caution">
    <text evidence="7">The sequence shown here is derived from an EMBL/GenBank/DDBJ whole genome shotgun (WGS) entry which is preliminary data.</text>
</comment>
<evidence type="ECO:0000256" key="5">
    <source>
        <dbReference type="ARBA" id="ARBA00023136"/>
    </source>
</evidence>
<comment type="similarity">
    <text evidence="2">Belongs to the KRTCAP2 family.</text>
</comment>
<accession>A0A3R7P821</accession>
<evidence type="ECO:0000256" key="6">
    <source>
        <dbReference type="SAM" id="Phobius"/>
    </source>
</evidence>
<reference evidence="7 8" key="2">
    <citation type="submission" date="2019-01" db="EMBL/GenBank/DDBJ databases">
        <title>The decoding of complex shrimp genome reveals the adaptation for benthos swimmer, frequently molting mechanism and breeding impact on genome.</title>
        <authorList>
            <person name="Sun Y."/>
            <person name="Gao Y."/>
            <person name="Yu Y."/>
        </authorList>
    </citation>
    <scope>NUCLEOTIDE SEQUENCE [LARGE SCALE GENOMIC DNA]</scope>
    <source>
        <tissue evidence="7">Muscle</tissue>
    </source>
</reference>
<gene>
    <name evidence="7" type="ORF">C7M84_003197</name>
</gene>
<evidence type="ECO:0000256" key="4">
    <source>
        <dbReference type="ARBA" id="ARBA00022989"/>
    </source>
</evidence>
<dbReference type="PANTHER" id="PTHR32001:SF1">
    <property type="entry name" value="KERATINOCYTE-ASSOCIATED PROTEIN 2"/>
    <property type="match status" value="1"/>
</dbReference>
<keyword evidence="3 6" id="KW-0812">Transmembrane</keyword>
<keyword evidence="8" id="KW-1185">Reference proteome</keyword>
<dbReference type="PANTHER" id="PTHR32001">
    <property type="entry name" value="KERATINOCYTE-ASSOCIATED PROTEIN 2"/>
    <property type="match status" value="1"/>
</dbReference>
<keyword evidence="4 6" id="KW-1133">Transmembrane helix</keyword>
<reference evidence="7 8" key="1">
    <citation type="submission" date="2018-04" db="EMBL/GenBank/DDBJ databases">
        <authorList>
            <person name="Zhang X."/>
            <person name="Yuan J."/>
            <person name="Li F."/>
            <person name="Xiang J."/>
        </authorList>
    </citation>
    <scope>NUCLEOTIDE SEQUENCE [LARGE SCALE GENOMIC DNA]</scope>
    <source>
        <tissue evidence="7">Muscle</tissue>
    </source>
</reference>
<evidence type="ECO:0000256" key="3">
    <source>
        <dbReference type="ARBA" id="ARBA00022692"/>
    </source>
</evidence>
<evidence type="ECO:0000256" key="2">
    <source>
        <dbReference type="ARBA" id="ARBA00007279"/>
    </source>
</evidence>
<keyword evidence="5 6" id="KW-0472">Membrane</keyword>
<protein>
    <submittedName>
        <fullName evidence="7">Keratinocyte associated protein 2</fullName>
    </submittedName>
</protein>
<feature type="transmembrane region" description="Helical" evidence="6">
    <location>
        <begin position="12"/>
        <end position="32"/>
    </location>
</feature>
<dbReference type="Proteomes" id="UP000283509">
    <property type="component" value="Unassembled WGS sequence"/>
</dbReference>
<proteinExistence type="inferred from homology"/>
<dbReference type="STRING" id="6689.A0A3R7P821"/>
<evidence type="ECO:0000313" key="7">
    <source>
        <dbReference type="EMBL" id="ROT78109.1"/>
    </source>
</evidence>
<feature type="transmembrane region" description="Helical" evidence="6">
    <location>
        <begin position="84"/>
        <end position="117"/>
    </location>
</feature>